<dbReference type="OrthoDB" id="747268at2759"/>
<organism evidence="2 3">
    <name type="scientific">Olea europaea subsp. europaea</name>
    <dbReference type="NCBI Taxonomy" id="158383"/>
    <lineage>
        <taxon>Eukaryota</taxon>
        <taxon>Viridiplantae</taxon>
        <taxon>Streptophyta</taxon>
        <taxon>Embryophyta</taxon>
        <taxon>Tracheophyta</taxon>
        <taxon>Spermatophyta</taxon>
        <taxon>Magnoliopsida</taxon>
        <taxon>eudicotyledons</taxon>
        <taxon>Gunneridae</taxon>
        <taxon>Pentapetalae</taxon>
        <taxon>asterids</taxon>
        <taxon>lamiids</taxon>
        <taxon>Lamiales</taxon>
        <taxon>Oleaceae</taxon>
        <taxon>Oleeae</taxon>
        <taxon>Olea</taxon>
    </lineage>
</organism>
<evidence type="ECO:0000313" key="2">
    <source>
        <dbReference type="EMBL" id="CAA2970434.1"/>
    </source>
</evidence>
<evidence type="ECO:0000259" key="1">
    <source>
        <dbReference type="Pfam" id="PF03101"/>
    </source>
</evidence>
<evidence type="ECO:0000313" key="3">
    <source>
        <dbReference type="Proteomes" id="UP000594638"/>
    </source>
</evidence>
<sequence length="230" mass="26713">MEDGNHDLLVDCDNENIHHNLKILENENVAGDVASEPNVGMMFNDEKEMLEFYKRYAYAVGFPFRKRNSKKGDDGIMRYMTFTCNREGRRNYATGGSLKPQPTSQTDCKARISVSLDNLGVWRINKVYLDHNHKTSPSKSRLYRCNRILSASVKRKLHVNDMAGIPLHKSYNFVVVEAGGYENTTFLERYYWNYVEQERRLHLEEGDAIALQAYFSKMQARCSGFFLVWI</sequence>
<gene>
    <name evidence="2" type="ORF">OLEA9_A048208</name>
</gene>
<protein>
    <recommendedName>
        <fullName evidence="1">FAR1 domain-containing protein</fullName>
    </recommendedName>
</protein>
<accession>A0A8S0QWS9</accession>
<name>A0A8S0QWS9_OLEEU</name>
<feature type="domain" description="FAR1" evidence="1">
    <location>
        <begin position="51"/>
        <end position="135"/>
    </location>
</feature>
<dbReference type="Pfam" id="PF03101">
    <property type="entry name" value="FAR1"/>
    <property type="match status" value="1"/>
</dbReference>
<dbReference type="AlphaFoldDB" id="A0A8S0QWS9"/>
<dbReference type="InterPro" id="IPR004330">
    <property type="entry name" value="FAR1_DNA_bnd_dom"/>
</dbReference>
<dbReference type="Proteomes" id="UP000594638">
    <property type="component" value="Unassembled WGS sequence"/>
</dbReference>
<dbReference type="PANTHER" id="PTHR47718:SF13">
    <property type="entry name" value="OS09G0290500 PROTEIN"/>
    <property type="match status" value="1"/>
</dbReference>
<keyword evidence="3" id="KW-1185">Reference proteome</keyword>
<proteinExistence type="predicted"/>
<dbReference type="EMBL" id="CACTIH010001974">
    <property type="protein sequence ID" value="CAA2970434.1"/>
    <property type="molecule type" value="Genomic_DNA"/>
</dbReference>
<dbReference type="PANTHER" id="PTHR47718">
    <property type="entry name" value="OS01G0519700 PROTEIN"/>
    <property type="match status" value="1"/>
</dbReference>
<comment type="caution">
    <text evidence="2">The sequence shown here is derived from an EMBL/GenBank/DDBJ whole genome shotgun (WGS) entry which is preliminary data.</text>
</comment>
<reference evidence="2 3" key="1">
    <citation type="submission" date="2019-12" db="EMBL/GenBank/DDBJ databases">
        <authorList>
            <person name="Alioto T."/>
            <person name="Alioto T."/>
            <person name="Gomez Garrido J."/>
        </authorList>
    </citation>
    <scope>NUCLEOTIDE SEQUENCE [LARGE SCALE GENOMIC DNA]</scope>
</reference>
<dbReference type="Gramene" id="OE9A048208T1">
    <property type="protein sequence ID" value="OE9A048208C1"/>
    <property type="gene ID" value="OE9A048208"/>
</dbReference>